<evidence type="ECO:0000313" key="3">
    <source>
        <dbReference type="EMBL" id="RWU22385.1"/>
    </source>
</evidence>
<evidence type="ECO:0000256" key="2">
    <source>
        <dbReference type="SAM" id="SignalP"/>
    </source>
</evidence>
<dbReference type="AlphaFoldDB" id="A0A443ZSR6"/>
<dbReference type="OrthoDB" id="7027963at2"/>
<gene>
    <name evidence="3" type="ORF">DM813_14510</name>
</gene>
<dbReference type="RefSeq" id="WP_128324055.1">
    <property type="nucleotide sequence ID" value="NZ_QJRG01000044.1"/>
</dbReference>
<feature type="region of interest" description="Disordered" evidence="1">
    <location>
        <begin position="46"/>
        <end position="68"/>
    </location>
</feature>
<dbReference type="EMBL" id="QJRG01000044">
    <property type="protein sequence ID" value="RWU22385.1"/>
    <property type="molecule type" value="Genomic_DNA"/>
</dbReference>
<feature type="chain" id="PRO_5019527279" evidence="2">
    <location>
        <begin position="22"/>
        <end position="68"/>
    </location>
</feature>
<evidence type="ECO:0000256" key="1">
    <source>
        <dbReference type="SAM" id="MobiDB-lite"/>
    </source>
</evidence>
<reference evidence="3 4" key="1">
    <citation type="submission" date="2018-06" db="EMBL/GenBank/DDBJ databases">
        <title>Bacteria isolated from soil of Wuhan.</title>
        <authorList>
            <person name="Wei X."/>
            <person name="Chunhua H."/>
        </authorList>
    </citation>
    <scope>NUCLEOTIDE SEQUENCE [LARGE SCALE GENOMIC DNA]</scope>
    <source>
        <strain evidence="4">xwS2</strain>
    </source>
</reference>
<keyword evidence="2" id="KW-0732">Signal</keyword>
<dbReference type="Proteomes" id="UP000288983">
    <property type="component" value="Unassembled WGS sequence"/>
</dbReference>
<organism evidence="3 4">
    <name type="scientific">Pseudomonas alkylphenolica</name>
    <dbReference type="NCBI Taxonomy" id="237609"/>
    <lineage>
        <taxon>Bacteria</taxon>
        <taxon>Pseudomonadati</taxon>
        <taxon>Pseudomonadota</taxon>
        <taxon>Gammaproteobacteria</taxon>
        <taxon>Pseudomonadales</taxon>
        <taxon>Pseudomonadaceae</taxon>
        <taxon>Pseudomonas</taxon>
    </lineage>
</organism>
<name>A0A443ZSR6_9PSED</name>
<evidence type="ECO:0000313" key="4">
    <source>
        <dbReference type="Proteomes" id="UP000288983"/>
    </source>
</evidence>
<sequence>MSLIKYVLMGALALGSGSALAEGGAERSKQFWEKFRLSQEQLHGKKDQALVAADKPKRDNARQQVAKE</sequence>
<accession>A0A443ZSR6</accession>
<proteinExistence type="predicted"/>
<protein>
    <submittedName>
        <fullName evidence="3">Uncharacterized protein</fullName>
    </submittedName>
</protein>
<comment type="caution">
    <text evidence="3">The sequence shown here is derived from an EMBL/GenBank/DDBJ whole genome shotgun (WGS) entry which is preliminary data.</text>
</comment>
<feature type="signal peptide" evidence="2">
    <location>
        <begin position="1"/>
        <end position="21"/>
    </location>
</feature>